<protein>
    <submittedName>
        <fullName evidence="1">Uncharacterized protein</fullName>
    </submittedName>
</protein>
<keyword evidence="2" id="KW-1185">Reference proteome</keyword>
<proteinExistence type="predicted"/>
<sequence>MFIDVGNQNNATIEDYKKIKLLAENELDTLGFTERSTKKIEIYLAFDKLNSEKSISKSLEELDHKDNFYNR</sequence>
<dbReference type="Proteomes" id="UP000615593">
    <property type="component" value="Unassembled WGS sequence"/>
</dbReference>
<dbReference type="EMBL" id="BMWY01000001">
    <property type="protein sequence ID" value="GGZ47002.1"/>
    <property type="molecule type" value="Genomic_DNA"/>
</dbReference>
<evidence type="ECO:0000313" key="2">
    <source>
        <dbReference type="Proteomes" id="UP000615593"/>
    </source>
</evidence>
<accession>A0ABQ3BNA5</accession>
<name>A0ABQ3BNA5_9FLAO</name>
<dbReference type="GeneID" id="94370589"/>
<organism evidence="1 2">
    <name type="scientific">Mesonia mobilis</name>
    <dbReference type="NCBI Taxonomy" id="369791"/>
    <lineage>
        <taxon>Bacteria</taxon>
        <taxon>Pseudomonadati</taxon>
        <taxon>Bacteroidota</taxon>
        <taxon>Flavobacteriia</taxon>
        <taxon>Flavobacteriales</taxon>
        <taxon>Flavobacteriaceae</taxon>
        <taxon>Mesonia</taxon>
    </lineage>
</organism>
<dbReference type="RefSeq" id="WP_027886166.1">
    <property type="nucleotide sequence ID" value="NZ_BMWY01000001.1"/>
</dbReference>
<comment type="caution">
    <text evidence="1">The sequence shown here is derived from an EMBL/GenBank/DDBJ whole genome shotgun (WGS) entry which is preliminary data.</text>
</comment>
<reference evidence="2" key="1">
    <citation type="journal article" date="2019" name="Int. J. Syst. Evol. Microbiol.">
        <title>The Global Catalogue of Microorganisms (GCM) 10K type strain sequencing project: providing services to taxonomists for standard genome sequencing and annotation.</title>
        <authorList>
            <consortium name="The Broad Institute Genomics Platform"/>
            <consortium name="The Broad Institute Genome Sequencing Center for Infectious Disease"/>
            <person name="Wu L."/>
            <person name="Ma J."/>
        </authorList>
    </citation>
    <scope>NUCLEOTIDE SEQUENCE [LARGE SCALE GENOMIC DNA]</scope>
    <source>
        <strain evidence="2">KCTC 12708</strain>
    </source>
</reference>
<gene>
    <name evidence="1" type="ORF">GCM10008088_05610</name>
</gene>
<evidence type="ECO:0000313" key="1">
    <source>
        <dbReference type="EMBL" id="GGZ47002.1"/>
    </source>
</evidence>